<evidence type="ECO:0000256" key="1">
    <source>
        <dbReference type="SAM" id="Coils"/>
    </source>
</evidence>
<reference evidence="3" key="1">
    <citation type="submission" date="2014-09" db="EMBL/GenBank/DDBJ databases">
        <authorList>
            <person name="Sharma Rahul"/>
            <person name="Thines Marco"/>
        </authorList>
    </citation>
    <scope>NUCLEOTIDE SEQUENCE [LARGE SCALE GENOMIC DNA]</scope>
</reference>
<accession>A0A0P1AR44</accession>
<keyword evidence="1" id="KW-0175">Coiled coil</keyword>
<proteinExistence type="predicted"/>
<dbReference type="OrthoDB" id="417450at2759"/>
<dbReference type="SUPFAM" id="SSF54236">
    <property type="entry name" value="Ubiquitin-like"/>
    <property type="match status" value="1"/>
</dbReference>
<evidence type="ECO:0008006" key="4">
    <source>
        <dbReference type="Google" id="ProtNLM"/>
    </source>
</evidence>
<dbReference type="InterPro" id="IPR029071">
    <property type="entry name" value="Ubiquitin-like_domsf"/>
</dbReference>
<dbReference type="RefSeq" id="XP_024579749.1">
    <property type="nucleotide sequence ID" value="XM_024729365.1"/>
</dbReference>
<name>A0A0P1AR44_PLAHL</name>
<dbReference type="OMA" id="NRAFHEQ"/>
<dbReference type="EMBL" id="CCYD01000666">
    <property type="protein sequence ID" value="CEG43380.1"/>
    <property type="molecule type" value="Genomic_DNA"/>
</dbReference>
<evidence type="ECO:0000313" key="2">
    <source>
        <dbReference type="EMBL" id="CEG43380.1"/>
    </source>
</evidence>
<evidence type="ECO:0000313" key="3">
    <source>
        <dbReference type="Proteomes" id="UP000054928"/>
    </source>
</evidence>
<sequence length="309" mass="34548">MSDETKVVVTVIFGKQSATFSVPAQDPSAFDLLKRNIYESFDVESKFQRLVLRGRDVMSATCLTDGCKLLLLRNRAYYEQTLSSEQYQHANSLDSEQVPSSAIKSSSKVSSKALDIDVNDLKDDVLLVQLFRGKARYDLIFPTCETILGVKKKLSAVLGLTSPHSLRLVIKGKTPKDDTVLDTLKDNKKLIKAMVLLQAQQHVMQEKEEDFRELLNDLAGLQAALQKVQKQIARNFMSKDESLFELSRLLDEGQRIGNNLKLIKLHLTGAKPSGPRVSDETLTAVTQAINETNMLTEMAQHLLEIHSLS</sequence>
<dbReference type="AlphaFoldDB" id="A0A0P1AR44"/>
<keyword evidence="3" id="KW-1185">Reference proteome</keyword>
<dbReference type="GeneID" id="36408633"/>
<protein>
    <recommendedName>
        <fullName evidence="4">Ubiquitin-like domain-containing protein</fullName>
    </recommendedName>
</protein>
<organism evidence="2 3">
    <name type="scientific">Plasmopara halstedii</name>
    <name type="common">Downy mildew of sunflower</name>
    <dbReference type="NCBI Taxonomy" id="4781"/>
    <lineage>
        <taxon>Eukaryota</taxon>
        <taxon>Sar</taxon>
        <taxon>Stramenopiles</taxon>
        <taxon>Oomycota</taxon>
        <taxon>Peronosporomycetes</taxon>
        <taxon>Peronosporales</taxon>
        <taxon>Peronosporaceae</taxon>
        <taxon>Plasmopara</taxon>
    </lineage>
</organism>
<feature type="coiled-coil region" evidence="1">
    <location>
        <begin position="197"/>
        <end position="231"/>
    </location>
</feature>
<dbReference type="Proteomes" id="UP000054928">
    <property type="component" value="Unassembled WGS sequence"/>
</dbReference>